<keyword evidence="4" id="KW-1185">Reference proteome</keyword>
<comment type="caution">
    <text evidence="3">The sequence shown here is derived from an EMBL/GenBank/DDBJ whole genome shotgun (WGS) entry which is preliminary data.</text>
</comment>
<dbReference type="InterPro" id="IPR051534">
    <property type="entry name" value="CBASS_pafABC_assoc_protein"/>
</dbReference>
<dbReference type="InterPro" id="IPR026881">
    <property type="entry name" value="WYL_dom"/>
</dbReference>
<evidence type="ECO:0000313" key="4">
    <source>
        <dbReference type="Proteomes" id="UP001160519"/>
    </source>
</evidence>
<dbReference type="Proteomes" id="UP001160519">
    <property type="component" value="Unassembled WGS sequence"/>
</dbReference>
<evidence type="ECO:0000259" key="1">
    <source>
        <dbReference type="Pfam" id="PF13280"/>
    </source>
</evidence>
<evidence type="ECO:0000313" key="3">
    <source>
        <dbReference type="EMBL" id="MDI1232448.1"/>
    </source>
</evidence>
<dbReference type="PANTHER" id="PTHR34580:SF1">
    <property type="entry name" value="PROTEIN PAFC"/>
    <property type="match status" value="1"/>
</dbReference>
<dbReference type="Pfam" id="PF13280">
    <property type="entry name" value="WYL"/>
    <property type="match status" value="1"/>
</dbReference>
<dbReference type="EMBL" id="JAQSDF010000087">
    <property type="protein sequence ID" value="MDI1232448.1"/>
    <property type="molecule type" value="Genomic_DNA"/>
</dbReference>
<protein>
    <submittedName>
        <fullName evidence="3">WYL domain-containing protein</fullName>
    </submittedName>
</protein>
<feature type="domain" description="WCX" evidence="2">
    <location>
        <begin position="264"/>
        <end position="338"/>
    </location>
</feature>
<dbReference type="PANTHER" id="PTHR34580">
    <property type="match status" value="1"/>
</dbReference>
<dbReference type="InterPro" id="IPR057727">
    <property type="entry name" value="WCX_dom"/>
</dbReference>
<dbReference type="Pfam" id="PF25583">
    <property type="entry name" value="WCX"/>
    <property type="match status" value="1"/>
</dbReference>
<organism evidence="3 4">
    <name type="scientific">Candidatus Methylobacter titanis</name>
    <dbReference type="NCBI Taxonomy" id="3053457"/>
    <lineage>
        <taxon>Bacteria</taxon>
        <taxon>Pseudomonadati</taxon>
        <taxon>Pseudomonadota</taxon>
        <taxon>Gammaproteobacteria</taxon>
        <taxon>Methylococcales</taxon>
        <taxon>Methylococcaceae</taxon>
        <taxon>Methylobacter</taxon>
    </lineage>
</organism>
<feature type="domain" description="WYL" evidence="1">
    <location>
        <begin position="169"/>
        <end position="235"/>
    </location>
</feature>
<evidence type="ECO:0000259" key="2">
    <source>
        <dbReference type="Pfam" id="PF25583"/>
    </source>
</evidence>
<accession>A0AA43TMZ5</accession>
<reference evidence="3" key="1">
    <citation type="submission" date="2023-01" db="EMBL/GenBank/DDBJ databases">
        <title>Biogeochemical cycle of methane in antarctic sediments.</title>
        <authorList>
            <person name="Roldan D.M."/>
            <person name="Menes R.J."/>
        </authorList>
    </citation>
    <scope>NUCLEOTIDE SEQUENCE [LARGE SCALE GENOMIC DNA]</scope>
    <source>
        <strain evidence="3">K-2018 MAG008</strain>
    </source>
</reference>
<gene>
    <name evidence="3" type="ORF">PSU93_15015</name>
</gene>
<dbReference type="AlphaFoldDB" id="A0AA43TMZ5"/>
<sequence length="346" mass="39037">MPKNKKNSTLLRQWEMMRMLTVSRSDTQQGGRWDKASEIAARLNDTGYTASLRTVQRDLKELSEIFPIELNDKNPQDYGWRWIKGANLDIPGMSVSEALAMRLVETHLKQLLPVALLDGLQSVFNLAQTKLDKVEKQNNNHAKDWLNKVRVVPPAQPLLPPRVTQEIQDGLYQALLENRQITANYQPMSSDQPKEYLLHPLGLIMRGAVSYLVASAWDYTEVQLYALHRFSKVEILDAAAKAPEGFNLDKAIASGLADFANQGEPISLEIRCDEWVAAYLAETPLSADQQTEPEADGWVRLTATVNDTWQLHWWLMGQGAGVEVCAPVALRDEIKEALLETTKLYK</sequence>
<name>A0AA43TMZ5_9GAMM</name>
<proteinExistence type="predicted"/>
<dbReference type="PROSITE" id="PS52050">
    <property type="entry name" value="WYL"/>
    <property type="match status" value="1"/>
</dbReference>